<name>A0ABN9XQU6_9DINO</name>
<gene>
    <name evidence="3" type="ORF">PCOR1329_LOCUS78986</name>
</gene>
<comment type="caution">
    <text evidence="3">The sequence shown here is derived from an EMBL/GenBank/DDBJ whole genome shotgun (WGS) entry which is preliminary data.</text>
</comment>
<dbReference type="PANTHER" id="PTHR43575">
    <property type="entry name" value="PROTEIN ABCI7, CHLOROPLASTIC"/>
    <property type="match status" value="1"/>
</dbReference>
<protein>
    <recommendedName>
        <fullName evidence="2">SUF system FeS cluster assembly SufBD core domain-containing protein</fullName>
    </recommendedName>
</protein>
<dbReference type="InterPro" id="IPR037284">
    <property type="entry name" value="SUF_FeS_clus_asmbl_SufBD_sf"/>
</dbReference>
<proteinExistence type="predicted"/>
<dbReference type="InterPro" id="IPR011542">
    <property type="entry name" value="SUF_FeS_clus_asmbl_SufD"/>
</dbReference>
<evidence type="ECO:0000313" key="3">
    <source>
        <dbReference type="EMBL" id="CAK0902334.1"/>
    </source>
</evidence>
<accession>A0ABN9XQU6</accession>
<keyword evidence="4" id="KW-1185">Reference proteome</keyword>
<evidence type="ECO:0000313" key="4">
    <source>
        <dbReference type="Proteomes" id="UP001189429"/>
    </source>
</evidence>
<sequence length="426" mass="44841">MRLESRRLSLDGARAGLIGRFRRFSGAFRPRGALLRLRLAERLLGDARILPTGRWRAELWLANQRATLGRGGGYFRSGGRRVAHPARECADSLSGARGADLAATQRRSGGGGSLPGAGATRHAAPEDCAWLHCPGADGPSEPGEPLRVEVVFITSGSSHACCSPRVVVDAGANRRLHVTESHLSIGPAGGGADASLSNAVCRVVVGEGAEVRHVLLQQKAETARLVESVTAEVSAGGRYDLCLVQTGACSARVNVAVALLGESAACALNGVMVAASEQQLDLHSLIHHSVPSCTSSQKQKHVVSDSAECIFKGSIRVDKAAQQTTSDQICRSLLVTKKAKVKAMPSLQIQADDVVCSHGAAVAKLNESEVFYLMSRGLDRRSAQELLLVAFPQDLVGGLKETAPRAFQRIVDKLGSIAASAKVEAC</sequence>
<dbReference type="InterPro" id="IPR000825">
    <property type="entry name" value="SUF_FeS_clus_asmbl_SufBD_core"/>
</dbReference>
<dbReference type="EMBL" id="CAUYUJ010021059">
    <property type="protein sequence ID" value="CAK0902334.1"/>
    <property type="molecule type" value="Genomic_DNA"/>
</dbReference>
<feature type="region of interest" description="Disordered" evidence="1">
    <location>
        <begin position="101"/>
        <end position="120"/>
    </location>
</feature>
<organism evidence="3 4">
    <name type="scientific">Prorocentrum cordatum</name>
    <dbReference type="NCBI Taxonomy" id="2364126"/>
    <lineage>
        <taxon>Eukaryota</taxon>
        <taxon>Sar</taxon>
        <taxon>Alveolata</taxon>
        <taxon>Dinophyceae</taxon>
        <taxon>Prorocentrales</taxon>
        <taxon>Prorocentraceae</taxon>
        <taxon>Prorocentrum</taxon>
    </lineage>
</organism>
<dbReference type="SUPFAM" id="SSF101960">
    <property type="entry name" value="Stabilizer of iron transporter SufD"/>
    <property type="match status" value="1"/>
</dbReference>
<evidence type="ECO:0000256" key="1">
    <source>
        <dbReference type="SAM" id="MobiDB-lite"/>
    </source>
</evidence>
<evidence type="ECO:0000259" key="2">
    <source>
        <dbReference type="Pfam" id="PF01458"/>
    </source>
</evidence>
<dbReference type="Pfam" id="PF01458">
    <property type="entry name" value="SUFBD_core"/>
    <property type="match status" value="1"/>
</dbReference>
<dbReference type="Proteomes" id="UP001189429">
    <property type="component" value="Unassembled WGS sequence"/>
</dbReference>
<dbReference type="PANTHER" id="PTHR43575:SF1">
    <property type="entry name" value="PROTEIN ABCI7, CHLOROPLASTIC"/>
    <property type="match status" value="1"/>
</dbReference>
<feature type="domain" description="SUF system FeS cluster assembly SufBD core" evidence="2">
    <location>
        <begin position="154"/>
        <end position="391"/>
    </location>
</feature>
<dbReference type="InterPro" id="IPR055346">
    <property type="entry name" value="Fe-S_cluster_assembly_SufBD"/>
</dbReference>
<reference evidence="3" key="1">
    <citation type="submission" date="2023-10" db="EMBL/GenBank/DDBJ databases">
        <authorList>
            <person name="Chen Y."/>
            <person name="Shah S."/>
            <person name="Dougan E. K."/>
            <person name="Thang M."/>
            <person name="Chan C."/>
        </authorList>
    </citation>
    <scope>NUCLEOTIDE SEQUENCE [LARGE SCALE GENOMIC DNA]</scope>
</reference>
<dbReference type="NCBIfam" id="TIGR01981">
    <property type="entry name" value="sufD"/>
    <property type="match status" value="1"/>
</dbReference>